<dbReference type="STRING" id="756499.Desde_0310"/>
<proteinExistence type="predicted"/>
<dbReference type="SUPFAM" id="SSF46955">
    <property type="entry name" value="Putative DNA-binding domain"/>
    <property type="match status" value="1"/>
</dbReference>
<dbReference type="OrthoDB" id="9773308at2"/>
<evidence type="ECO:0000256" key="2">
    <source>
        <dbReference type="ARBA" id="ARBA00023015"/>
    </source>
</evidence>
<evidence type="ECO:0000313" key="6">
    <source>
        <dbReference type="EMBL" id="AFL98780.1"/>
    </source>
</evidence>
<evidence type="ECO:0000259" key="5">
    <source>
        <dbReference type="PROSITE" id="PS50937"/>
    </source>
</evidence>
<dbReference type="GO" id="GO:0003700">
    <property type="term" value="F:DNA-binding transcription factor activity"/>
    <property type="evidence" value="ECO:0007669"/>
    <property type="project" value="InterPro"/>
</dbReference>
<dbReference type="Gene3D" id="1.10.1660.10">
    <property type="match status" value="1"/>
</dbReference>
<evidence type="ECO:0000256" key="3">
    <source>
        <dbReference type="ARBA" id="ARBA00023125"/>
    </source>
</evidence>
<dbReference type="Proteomes" id="UP000006053">
    <property type="component" value="Chromosome"/>
</dbReference>
<dbReference type="SMART" id="SM00422">
    <property type="entry name" value="HTH_MERR"/>
    <property type="match status" value="1"/>
</dbReference>
<keyword evidence="3" id="KW-0238">DNA-binding</keyword>
<dbReference type="Gene3D" id="3.20.80.10">
    <property type="entry name" value="Regulatory factor, effector binding domain"/>
    <property type="match status" value="1"/>
</dbReference>
<name>I4A496_DESDJ</name>
<reference evidence="6 7" key="2">
    <citation type="journal article" date="2015" name="J. Bacteriol.">
        <title>Genomic, proteomic, and biochemical analysis of the organohalide respiratory pathway in Desulfitobacterium dehalogenans.</title>
        <authorList>
            <person name="Kruse T."/>
            <person name="van de Pas B.A."/>
            <person name="Atteia A."/>
            <person name="Krab K."/>
            <person name="Hagen W.R."/>
            <person name="Goodwin L."/>
            <person name="Chain P."/>
            <person name="Boeren S."/>
            <person name="Maphosa F."/>
            <person name="Schraa G."/>
            <person name="de Vos W.M."/>
            <person name="van der Oost J."/>
            <person name="Smidt H."/>
            <person name="Stams A.J."/>
        </authorList>
    </citation>
    <scope>NUCLEOTIDE SEQUENCE [LARGE SCALE GENOMIC DNA]</scope>
    <source>
        <strain evidence="7">ATCC 51507 / DSM 9161 / JW/IU-DC1</strain>
    </source>
</reference>
<evidence type="ECO:0000313" key="7">
    <source>
        <dbReference type="Proteomes" id="UP000006053"/>
    </source>
</evidence>
<keyword evidence="1" id="KW-0678">Repressor</keyword>
<dbReference type="InterPro" id="IPR009061">
    <property type="entry name" value="DNA-bd_dom_put_sf"/>
</dbReference>
<keyword evidence="7" id="KW-1185">Reference proteome</keyword>
<reference evidence="7" key="1">
    <citation type="submission" date="2012-06" db="EMBL/GenBank/DDBJ databases">
        <title>Complete sequence of Desulfitobacterium dehalogenans ATCC 51507.</title>
        <authorList>
            <person name="Lucas S."/>
            <person name="Han J."/>
            <person name="Lapidus A."/>
            <person name="Cheng J.-F."/>
            <person name="Goodwin L."/>
            <person name="Pitluck S."/>
            <person name="Peters L."/>
            <person name="Ovchinnikova G."/>
            <person name="Teshima H."/>
            <person name="Detter J.C."/>
            <person name="Han C."/>
            <person name="Tapia R."/>
            <person name="Land M."/>
            <person name="Hauser L."/>
            <person name="Kyrpides N."/>
            <person name="Ivanova N."/>
            <person name="Pagani I."/>
            <person name="Kruse T."/>
            <person name="de Vos W.M."/>
            <person name="Smidt H."/>
            <person name="Woyke T."/>
        </authorList>
    </citation>
    <scope>NUCLEOTIDE SEQUENCE [LARGE SCALE GENOMIC DNA]</scope>
    <source>
        <strain evidence="7">ATCC 51507 / DSM 9161 / JW/IU-DC1</strain>
    </source>
</reference>
<dbReference type="AlphaFoldDB" id="I4A496"/>
<evidence type="ECO:0000256" key="1">
    <source>
        <dbReference type="ARBA" id="ARBA00022491"/>
    </source>
</evidence>
<feature type="domain" description="HTH merR-type" evidence="5">
    <location>
        <begin position="1"/>
        <end position="72"/>
    </location>
</feature>
<dbReference type="PANTHER" id="PTHR30204:SF69">
    <property type="entry name" value="MERR-FAMILY TRANSCRIPTIONAL REGULATOR"/>
    <property type="match status" value="1"/>
</dbReference>
<dbReference type="RefSeq" id="WP_014792277.1">
    <property type="nucleotide sequence ID" value="NC_018017.1"/>
</dbReference>
<protein>
    <submittedName>
        <fullName evidence="6">Putative transcriptional regulator</fullName>
    </submittedName>
</protein>
<dbReference type="PANTHER" id="PTHR30204">
    <property type="entry name" value="REDOX-CYCLING DRUG-SENSING TRANSCRIPTIONAL ACTIVATOR SOXR"/>
    <property type="match status" value="1"/>
</dbReference>
<dbReference type="PROSITE" id="PS50937">
    <property type="entry name" value="HTH_MERR_2"/>
    <property type="match status" value="1"/>
</dbReference>
<sequence>MNFIRVSKFGSITGISRKALIFYDKQKLISPEKVSDNSYRYYSFGQIDTAMIIKTLSEMGIPLKEVRDYLNKRSPDNIIHLLEKRKDLIEQEMIRLERIYSLINKRLELTYKGRYIEPGKIECGYFPEEKLFLGPDIPETESLEEAWEYLSEFHETCIRQEIEFGRPIGCIIKREFLTIKGYHLLSNYYYTLNNDDIRANFLKPAGLYVIGYEYTSYGQTDALYSRIKKYINDNGLNICGDIYTEYILDEVVMQNPKNYLAQVAIQVEKAEIELEQAYYHDPIYEPQPDSFQYPKI</sequence>
<dbReference type="eggNOG" id="COG4978">
    <property type="taxonomic scope" value="Bacteria"/>
</dbReference>
<dbReference type="eggNOG" id="COG0789">
    <property type="taxonomic scope" value="Bacteria"/>
</dbReference>
<dbReference type="InterPro" id="IPR000551">
    <property type="entry name" value="MerR-type_HTH_dom"/>
</dbReference>
<dbReference type="SUPFAM" id="SSF55136">
    <property type="entry name" value="Probable bacterial effector-binding domain"/>
    <property type="match status" value="1"/>
</dbReference>
<dbReference type="HOGENOM" id="CLU_065103_0_2_9"/>
<dbReference type="GO" id="GO:0003677">
    <property type="term" value="F:DNA binding"/>
    <property type="evidence" value="ECO:0007669"/>
    <property type="project" value="UniProtKB-KW"/>
</dbReference>
<keyword evidence="4" id="KW-0804">Transcription</keyword>
<dbReference type="InterPro" id="IPR011256">
    <property type="entry name" value="Reg_factor_effector_dom_sf"/>
</dbReference>
<evidence type="ECO:0000256" key="4">
    <source>
        <dbReference type="ARBA" id="ARBA00023163"/>
    </source>
</evidence>
<organism evidence="6 7">
    <name type="scientific">Desulfitobacterium dehalogenans (strain ATCC 51507 / DSM 9161 / JW/IU-DC1)</name>
    <dbReference type="NCBI Taxonomy" id="756499"/>
    <lineage>
        <taxon>Bacteria</taxon>
        <taxon>Bacillati</taxon>
        <taxon>Bacillota</taxon>
        <taxon>Clostridia</taxon>
        <taxon>Eubacteriales</taxon>
        <taxon>Desulfitobacteriaceae</taxon>
        <taxon>Desulfitobacterium</taxon>
    </lineage>
</organism>
<keyword evidence="2" id="KW-0805">Transcription regulation</keyword>
<gene>
    <name evidence="6" type="ordered locus">Desde_0310</name>
</gene>
<dbReference type="Pfam" id="PF13411">
    <property type="entry name" value="MerR_1"/>
    <property type="match status" value="1"/>
</dbReference>
<accession>I4A496</accession>
<dbReference type="KEGG" id="ddh:Desde_0310"/>
<dbReference type="InterPro" id="IPR047057">
    <property type="entry name" value="MerR_fam"/>
</dbReference>
<dbReference type="EMBL" id="CP003348">
    <property type="protein sequence ID" value="AFL98780.1"/>
    <property type="molecule type" value="Genomic_DNA"/>
</dbReference>